<evidence type="ECO:0000256" key="1">
    <source>
        <dbReference type="SAM" id="Phobius"/>
    </source>
</evidence>
<keyword evidence="1" id="KW-1133">Transmembrane helix</keyword>
<organism evidence="2 3">
    <name type="scientific">Methylorubrum aminovorans</name>
    <dbReference type="NCBI Taxonomy" id="269069"/>
    <lineage>
        <taxon>Bacteria</taxon>
        <taxon>Pseudomonadati</taxon>
        <taxon>Pseudomonadota</taxon>
        <taxon>Alphaproteobacteria</taxon>
        <taxon>Hyphomicrobiales</taxon>
        <taxon>Methylobacteriaceae</taxon>
        <taxon>Methylorubrum</taxon>
    </lineage>
</organism>
<evidence type="ECO:0008006" key="4">
    <source>
        <dbReference type="Google" id="ProtNLM"/>
    </source>
</evidence>
<comment type="caution">
    <text evidence="2">The sequence shown here is derived from an EMBL/GenBank/DDBJ whole genome shotgun (WGS) entry which is preliminary data.</text>
</comment>
<keyword evidence="3" id="KW-1185">Reference proteome</keyword>
<name>A0ABQ4U911_9HYPH</name>
<gene>
    <name evidence="2" type="ORF">LNAOJCKE_0991</name>
</gene>
<sequence>MTASPERAHPVERAEPLRLPPQRHGWMATFWVLFGVVALGAMLAACAIYTAPALISDWQVRETAVPVAEARISDGKCSSKIAIHICDLTLTLRRPTGTVTRRVNYVFAGLHVGDFSAGPMADPARPDLITTDLGLERLWNRTITLVVIMGALAAAIFGALLSLVRNRRAASGAAG</sequence>
<dbReference type="EMBL" id="BPRC01000001">
    <property type="protein sequence ID" value="GJE63793.1"/>
    <property type="molecule type" value="Genomic_DNA"/>
</dbReference>
<feature type="transmembrane region" description="Helical" evidence="1">
    <location>
        <begin position="28"/>
        <end position="51"/>
    </location>
</feature>
<keyword evidence="1" id="KW-0812">Transmembrane</keyword>
<evidence type="ECO:0000313" key="3">
    <source>
        <dbReference type="Proteomes" id="UP001055039"/>
    </source>
</evidence>
<feature type="transmembrane region" description="Helical" evidence="1">
    <location>
        <begin position="143"/>
        <end position="164"/>
    </location>
</feature>
<accession>A0ABQ4U911</accession>
<dbReference type="RefSeq" id="WP_108940930.1">
    <property type="nucleotide sequence ID" value="NZ_BAAADH010000008.1"/>
</dbReference>
<protein>
    <recommendedName>
        <fullName evidence="4">DUF3592 domain-containing protein</fullName>
    </recommendedName>
</protein>
<evidence type="ECO:0000313" key="2">
    <source>
        <dbReference type="EMBL" id="GJE63793.1"/>
    </source>
</evidence>
<proteinExistence type="predicted"/>
<reference evidence="2" key="1">
    <citation type="journal article" date="2021" name="Front. Microbiol.">
        <title>Comprehensive Comparative Genomics and Phenotyping of Methylobacterium Species.</title>
        <authorList>
            <person name="Alessa O."/>
            <person name="Ogura Y."/>
            <person name="Fujitani Y."/>
            <person name="Takami H."/>
            <person name="Hayashi T."/>
            <person name="Sahin N."/>
            <person name="Tani A."/>
        </authorList>
    </citation>
    <scope>NUCLEOTIDE SEQUENCE</scope>
    <source>
        <strain evidence="2">NBRC 15686</strain>
    </source>
</reference>
<reference evidence="2" key="2">
    <citation type="submission" date="2021-08" db="EMBL/GenBank/DDBJ databases">
        <authorList>
            <person name="Tani A."/>
            <person name="Ola A."/>
            <person name="Ogura Y."/>
            <person name="Katsura K."/>
            <person name="Hayashi T."/>
        </authorList>
    </citation>
    <scope>NUCLEOTIDE SEQUENCE</scope>
    <source>
        <strain evidence="2">NBRC 15686</strain>
    </source>
</reference>
<dbReference type="Proteomes" id="UP001055039">
    <property type="component" value="Unassembled WGS sequence"/>
</dbReference>
<keyword evidence="1" id="KW-0472">Membrane</keyword>